<accession>A0ABQ5GX91</accession>
<sequence length="603" mass="68441">MDASKRGSLPTQQNVTLRKTKGPSTPKEVKRMKRTPYDSVVGSIMYAVREAEYIAATEAAMESVWIRKFITRLGFSQPLEATVSVVDADLAIPLSSVNEVSNRFANSLYGYFIDGFFFFKINTKTGMEQVLENGPWIIKNVLMILNVWSPDASLKKEDLTRAPVWVKLHNVPIAAFTEDGLKSWGCISYARALIEINSEQVLKDDLVVAIPLLNILGYTKETVSIEYEWQPPRCESCKIFGHSDDQCPKKKSTKSNANDASTSQDVNLIRLENAFNALRNYSDDVTKHEDPKQVQQDASSSSKLGKDSDSEDVEDIYVKNNKYMEAEIVTSEPEGENTLINVVYNSHVATSRLEQLCSKVFWNWKWTSNGALCVKGSRIILGWNPDEVYIMILSQSSQVMHTQVIFKADRKPWCLMGDFNSALNLEDKASSSSIIDISMWEFKECVENIEVSDVNKSGLHFTWNQKPKGEGGLLKKIDRVMANLDFNDEFVGANALFQPYRISDHSPAILRVAGVSKFKPKPFKFSNLLLKLLKKPLRKLLYNKGNLHERVKSLRNELDELQRALDLDPSNLVLREEEVIYLQYFNDALLNEERFLKKKAKVV</sequence>
<feature type="region of interest" description="Disordered" evidence="2">
    <location>
        <begin position="1"/>
        <end position="29"/>
    </location>
</feature>
<feature type="region of interest" description="Disordered" evidence="2">
    <location>
        <begin position="286"/>
        <end position="311"/>
    </location>
</feature>
<reference evidence="4" key="2">
    <citation type="submission" date="2022-01" db="EMBL/GenBank/DDBJ databases">
        <authorList>
            <person name="Yamashiro T."/>
            <person name="Shiraishi A."/>
            <person name="Satake H."/>
            <person name="Nakayama K."/>
        </authorList>
    </citation>
    <scope>NUCLEOTIDE SEQUENCE</scope>
</reference>
<dbReference type="InterPro" id="IPR025558">
    <property type="entry name" value="DUF4283"/>
</dbReference>
<dbReference type="Proteomes" id="UP001151760">
    <property type="component" value="Unassembled WGS sequence"/>
</dbReference>
<keyword evidence="5" id="KW-1185">Reference proteome</keyword>
<feature type="repeat" description="TPR" evidence="1">
    <location>
        <begin position="538"/>
        <end position="571"/>
    </location>
</feature>
<proteinExistence type="predicted"/>
<evidence type="ECO:0000256" key="2">
    <source>
        <dbReference type="SAM" id="MobiDB-lite"/>
    </source>
</evidence>
<dbReference type="SUPFAM" id="SSF56219">
    <property type="entry name" value="DNase I-like"/>
    <property type="match status" value="1"/>
</dbReference>
<dbReference type="EMBL" id="BQNB010018974">
    <property type="protein sequence ID" value="GJT80255.1"/>
    <property type="molecule type" value="Genomic_DNA"/>
</dbReference>
<dbReference type="PANTHER" id="PTHR31286:SF99">
    <property type="entry name" value="DUF4283 DOMAIN-CONTAINING PROTEIN"/>
    <property type="match status" value="1"/>
</dbReference>
<evidence type="ECO:0000256" key="1">
    <source>
        <dbReference type="PROSITE-ProRule" id="PRU00339"/>
    </source>
</evidence>
<dbReference type="InterPro" id="IPR040256">
    <property type="entry name" value="At4g02000-like"/>
</dbReference>
<evidence type="ECO:0000313" key="4">
    <source>
        <dbReference type="EMBL" id="GJT80255.1"/>
    </source>
</evidence>
<evidence type="ECO:0000313" key="5">
    <source>
        <dbReference type="Proteomes" id="UP001151760"/>
    </source>
</evidence>
<evidence type="ECO:0000259" key="3">
    <source>
        <dbReference type="Pfam" id="PF14111"/>
    </source>
</evidence>
<dbReference type="PROSITE" id="PS50005">
    <property type="entry name" value="TPR"/>
    <property type="match status" value="1"/>
</dbReference>
<dbReference type="InterPro" id="IPR036691">
    <property type="entry name" value="Endo/exonu/phosph_ase_sf"/>
</dbReference>
<comment type="caution">
    <text evidence="4">The sequence shown here is derived from an EMBL/GenBank/DDBJ whole genome shotgun (WGS) entry which is preliminary data.</text>
</comment>
<name>A0ABQ5GX91_9ASTR</name>
<dbReference type="Gene3D" id="3.60.10.10">
    <property type="entry name" value="Endonuclease/exonuclease/phosphatase"/>
    <property type="match status" value="1"/>
</dbReference>
<protein>
    <recommendedName>
        <fullName evidence="3">DUF4283 domain-containing protein</fullName>
    </recommendedName>
</protein>
<dbReference type="PANTHER" id="PTHR31286">
    <property type="entry name" value="GLYCINE-RICH CELL WALL STRUCTURAL PROTEIN 1.8-LIKE"/>
    <property type="match status" value="1"/>
</dbReference>
<gene>
    <name evidence="4" type="ORF">Tco_1054597</name>
</gene>
<dbReference type="InterPro" id="IPR019734">
    <property type="entry name" value="TPR_rpt"/>
</dbReference>
<dbReference type="Pfam" id="PF14111">
    <property type="entry name" value="DUF4283"/>
    <property type="match status" value="1"/>
</dbReference>
<organism evidence="4 5">
    <name type="scientific">Tanacetum coccineum</name>
    <dbReference type="NCBI Taxonomy" id="301880"/>
    <lineage>
        <taxon>Eukaryota</taxon>
        <taxon>Viridiplantae</taxon>
        <taxon>Streptophyta</taxon>
        <taxon>Embryophyta</taxon>
        <taxon>Tracheophyta</taxon>
        <taxon>Spermatophyta</taxon>
        <taxon>Magnoliopsida</taxon>
        <taxon>eudicotyledons</taxon>
        <taxon>Gunneridae</taxon>
        <taxon>Pentapetalae</taxon>
        <taxon>asterids</taxon>
        <taxon>campanulids</taxon>
        <taxon>Asterales</taxon>
        <taxon>Asteraceae</taxon>
        <taxon>Asteroideae</taxon>
        <taxon>Anthemideae</taxon>
        <taxon>Anthemidinae</taxon>
        <taxon>Tanacetum</taxon>
    </lineage>
</organism>
<feature type="domain" description="DUF4283" evidence="3">
    <location>
        <begin position="114"/>
        <end position="154"/>
    </location>
</feature>
<reference evidence="4" key="1">
    <citation type="journal article" date="2022" name="Int. J. Mol. Sci.">
        <title>Draft Genome of Tanacetum Coccineum: Genomic Comparison of Closely Related Tanacetum-Family Plants.</title>
        <authorList>
            <person name="Yamashiro T."/>
            <person name="Shiraishi A."/>
            <person name="Nakayama K."/>
            <person name="Satake H."/>
        </authorList>
    </citation>
    <scope>NUCLEOTIDE SEQUENCE</scope>
</reference>
<keyword evidence="1" id="KW-0802">TPR repeat</keyword>